<evidence type="ECO:0000313" key="2">
    <source>
        <dbReference type="EMBL" id="MDH0565042.1"/>
    </source>
</evidence>
<protein>
    <submittedName>
        <fullName evidence="2">Cobalt transporter</fullName>
    </submittedName>
</protein>
<dbReference type="RefSeq" id="WP_279696630.1">
    <property type="nucleotide sequence ID" value="NZ_JAOEEO010000005.1"/>
</dbReference>
<evidence type="ECO:0000256" key="1">
    <source>
        <dbReference type="SAM" id="MobiDB-lite"/>
    </source>
</evidence>
<reference evidence="2" key="1">
    <citation type="submission" date="2022-09" db="EMBL/GenBank/DDBJ databases">
        <title>Intensive care unit water sources are persistently colonized with multi-drug resistant bacteria and are the site of extensive horizontal gene transfer of antibiotic resistance genes.</title>
        <authorList>
            <person name="Diorio-Toth L."/>
        </authorList>
    </citation>
    <scope>NUCLEOTIDE SEQUENCE</scope>
    <source>
        <strain evidence="2">GD04005</strain>
    </source>
</reference>
<accession>A0AA42LFV4</accession>
<feature type="region of interest" description="Disordered" evidence="1">
    <location>
        <begin position="1"/>
        <end position="33"/>
    </location>
</feature>
<dbReference type="AlphaFoldDB" id="A0AA42LFV4"/>
<name>A0AA42LFV4_9GAMM</name>
<proteinExistence type="predicted"/>
<feature type="compositionally biased region" description="Polar residues" evidence="1">
    <location>
        <begin position="1"/>
        <end position="18"/>
    </location>
</feature>
<dbReference type="Proteomes" id="UP001159329">
    <property type="component" value="Unassembled WGS sequence"/>
</dbReference>
<gene>
    <name evidence="2" type="ORF">N7644_15365</name>
</gene>
<evidence type="ECO:0000313" key="3">
    <source>
        <dbReference type="Proteomes" id="UP001159329"/>
    </source>
</evidence>
<sequence length="163" mass="18482">MALEQQHNPITDKNTHATPSGEKPQHVSTSQSERILSEGSMYVSFYHIPAMCSAAHEQRVRQALIPFSALLLEHCIDVDARHLALYHQDPIETVTVALQRLNLGAELQQTMPHYEPLELATAKKKAATGQLNRSDENALYQLQQFLSKLLARFAQWLKTLRKK</sequence>
<organism evidence="2 3">
    <name type="scientific">Acinetobacter courvalinii</name>
    <dbReference type="NCBI Taxonomy" id="280147"/>
    <lineage>
        <taxon>Bacteria</taxon>
        <taxon>Pseudomonadati</taxon>
        <taxon>Pseudomonadota</taxon>
        <taxon>Gammaproteobacteria</taxon>
        <taxon>Moraxellales</taxon>
        <taxon>Moraxellaceae</taxon>
        <taxon>Acinetobacter</taxon>
    </lineage>
</organism>
<dbReference type="EMBL" id="JAOEEO010000005">
    <property type="protein sequence ID" value="MDH0565042.1"/>
    <property type="molecule type" value="Genomic_DNA"/>
</dbReference>
<comment type="caution">
    <text evidence="2">The sequence shown here is derived from an EMBL/GenBank/DDBJ whole genome shotgun (WGS) entry which is preliminary data.</text>
</comment>